<dbReference type="PANTHER" id="PTHR30290">
    <property type="entry name" value="PERIPLASMIC BINDING COMPONENT OF ABC TRANSPORTER"/>
    <property type="match status" value="1"/>
</dbReference>
<feature type="domain" description="Solute-binding protein family 5" evidence="2">
    <location>
        <begin position="151"/>
        <end position="469"/>
    </location>
</feature>
<gene>
    <name evidence="4" type="ORF">J2S05_000141</name>
</gene>
<reference evidence="4 5" key="1">
    <citation type="submission" date="2023-07" db="EMBL/GenBank/DDBJ databases">
        <title>Genomic Encyclopedia of Type Strains, Phase IV (KMG-IV): sequencing the most valuable type-strain genomes for metagenomic binning, comparative biology and taxonomic classification.</title>
        <authorList>
            <person name="Goeker M."/>
        </authorList>
    </citation>
    <scope>NUCLEOTIDE SEQUENCE [LARGE SCALE GENOMIC DNA]</scope>
    <source>
        <strain evidence="4 5">DSM 19154</strain>
    </source>
</reference>
<evidence type="ECO:0000259" key="3">
    <source>
        <dbReference type="Pfam" id="PF12793"/>
    </source>
</evidence>
<name>A0ABT9YC28_9BACI</name>
<evidence type="ECO:0000313" key="4">
    <source>
        <dbReference type="EMBL" id="MDQ0205367.1"/>
    </source>
</evidence>
<organism evidence="4 5">
    <name type="scientific">Alkalicoccobacillus murimartini</name>
    <dbReference type="NCBI Taxonomy" id="171685"/>
    <lineage>
        <taxon>Bacteria</taxon>
        <taxon>Bacillati</taxon>
        <taxon>Bacillota</taxon>
        <taxon>Bacilli</taxon>
        <taxon>Bacillales</taxon>
        <taxon>Bacillaceae</taxon>
        <taxon>Alkalicoccobacillus</taxon>
    </lineage>
</organism>
<dbReference type="InterPro" id="IPR039424">
    <property type="entry name" value="SBP_5"/>
</dbReference>
<dbReference type="InterPro" id="IPR025370">
    <property type="entry name" value="SgrR_HTH_N"/>
</dbReference>
<evidence type="ECO:0000259" key="2">
    <source>
        <dbReference type="Pfam" id="PF00496"/>
    </source>
</evidence>
<evidence type="ECO:0000313" key="5">
    <source>
        <dbReference type="Proteomes" id="UP001225034"/>
    </source>
</evidence>
<sequence length="555" mass="65340">MTVEVTLEEIEQIWFCTRRNVKRVLKQLEAKQYFQYIPGKGRGNRSVLIFNHSFQEEIEGYIKECAEQDRLDRIAYVLRLPIPKAWIIQHSTDIQHLLGFKRNEDAKDILYTFKNREISTLDPLKASIALEVHLIQQLGDTLVQYDSINDEIKPHLAHHFLIDESETIYTFYLRKDVHFHNMDKVTSSDIVFTIKRLQSESRAYAWLTDSIQQIVCESPHKVSIYLKKKNSLFLRLLSTPSFCILPESSPNNEDEWIGTGPFILKERTKNKLILQAFGHYFKERPLIDEVHFYTVSQVAADTLYLQADQSEKLTETSDHTLRDLGFVYFLYNQQQNTLLQNQYLRTALYHLIDVPKMAAEVDLTILEASSFSEDRSIPSIRDQSYIPTLLKKANYQGEELSLAHLTNEWSKKEVKWMIKHALSYGVNLKSIPISHQDFYKQDISNKVDILFMKLVFSYDKHLAFMSAFKNEQLLMMRFLPKDAQSFMEEQLSQFEESYSYDKREQIIMNTETYLRQNHHINFLYHPVITRTLDPIIQDATHHSFGHLDFSKLWLP</sequence>
<dbReference type="InterPro" id="IPR000914">
    <property type="entry name" value="SBP_5_dom"/>
</dbReference>
<evidence type="ECO:0000256" key="1">
    <source>
        <dbReference type="ARBA" id="ARBA00023125"/>
    </source>
</evidence>
<dbReference type="Pfam" id="PF12793">
    <property type="entry name" value="SgrR_N"/>
    <property type="match status" value="1"/>
</dbReference>
<protein>
    <submittedName>
        <fullName evidence="4">MarR-like DNA-binding transcriptional regulator SgrR of sgrS sRNA</fullName>
    </submittedName>
</protein>
<dbReference type="Proteomes" id="UP001225034">
    <property type="component" value="Unassembled WGS sequence"/>
</dbReference>
<comment type="caution">
    <text evidence="4">The sequence shown here is derived from an EMBL/GenBank/DDBJ whole genome shotgun (WGS) entry which is preliminary data.</text>
</comment>
<dbReference type="EMBL" id="JAUSUA010000001">
    <property type="protein sequence ID" value="MDQ0205367.1"/>
    <property type="molecule type" value="Genomic_DNA"/>
</dbReference>
<feature type="domain" description="Transcriptional regulator SgrR N-terminal HTH" evidence="3">
    <location>
        <begin position="3"/>
        <end position="78"/>
    </location>
</feature>
<proteinExistence type="predicted"/>
<dbReference type="SUPFAM" id="SSF53850">
    <property type="entry name" value="Periplasmic binding protein-like II"/>
    <property type="match status" value="1"/>
</dbReference>
<dbReference type="PANTHER" id="PTHR30290:SF72">
    <property type="entry name" value="HTH-TYPE TRANSCRIPTIONAL REGULATOR SGRR"/>
    <property type="match status" value="1"/>
</dbReference>
<dbReference type="PIRSF" id="PIRSF002741">
    <property type="entry name" value="MppA"/>
    <property type="match status" value="1"/>
</dbReference>
<keyword evidence="5" id="KW-1185">Reference proteome</keyword>
<dbReference type="InterPro" id="IPR030678">
    <property type="entry name" value="Peptide/Ni-bd"/>
</dbReference>
<dbReference type="Pfam" id="PF00496">
    <property type="entry name" value="SBP_bac_5"/>
    <property type="match status" value="1"/>
</dbReference>
<accession>A0ABT9YC28</accession>
<keyword evidence="1" id="KW-0238">DNA-binding</keyword>
<dbReference type="Gene3D" id="3.40.190.10">
    <property type="entry name" value="Periplasmic binding protein-like II"/>
    <property type="match status" value="1"/>
</dbReference>
<dbReference type="Gene3D" id="3.10.105.10">
    <property type="entry name" value="Dipeptide-binding Protein, Domain 3"/>
    <property type="match status" value="1"/>
</dbReference>